<dbReference type="AlphaFoldDB" id="A0A0V0QDD5"/>
<feature type="compositionally biased region" description="Low complexity" evidence="2">
    <location>
        <begin position="462"/>
        <end position="474"/>
    </location>
</feature>
<feature type="coiled-coil region" evidence="1">
    <location>
        <begin position="68"/>
        <end position="114"/>
    </location>
</feature>
<evidence type="ECO:0000313" key="4">
    <source>
        <dbReference type="Proteomes" id="UP000054937"/>
    </source>
</evidence>
<feature type="region of interest" description="Disordered" evidence="2">
    <location>
        <begin position="1"/>
        <end position="27"/>
    </location>
</feature>
<organism evidence="3 4">
    <name type="scientific">Pseudocohnilembus persalinus</name>
    <name type="common">Ciliate</name>
    <dbReference type="NCBI Taxonomy" id="266149"/>
    <lineage>
        <taxon>Eukaryota</taxon>
        <taxon>Sar</taxon>
        <taxon>Alveolata</taxon>
        <taxon>Ciliophora</taxon>
        <taxon>Intramacronucleata</taxon>
        <taxon>Oligohymenophorea</taxon>
        <taxon>Scuticociliatia</taxon>
        <taxon>Philasterida</taxon>
        <taxon>Pseudocohnilembidae</taxon>
        <taxon>Pseudocohnilembus</taxon>
    </lineage>
</organism>
<dbReference type="Proteomes" id="UP000054937">
    <property type="component" value="Unassembled WGS sequence"/>
</dbReference>
<keyword evidence="4" id="KW-1185">Reference proteome</keyword>
<keyword evidence="1" id="KW-0175">Coiled coil</keyword>
<evidence type="ECO:0000313" key="3">
    <source>
        <dbReference type="EMBL" id="KRX00225.1"/>
    </source>
</evidence>
<feature type="region of interest" description="Disordered" evidence="2">
    <location>
        <begin position="293"/>
        <end position="329"/>
    </location>
</feature>
<accession>A0A0V0QDD5</accession>
<reference evidence="3 4" key="1">
    <citation type="journal article" date="2015" name="Sci. Rep.">
        <title>Genome of the facultative scuticociliatosis pathogen Pseudocohnilembus persalinus provides insight into its virulence through horizontal gene transfer.</title>
        <authorList>
            <person name="Xiong J."/>
            <person name="Wang G."/>
            <person name="Cheng J."/>
            <person name="Tian M."/>
            <person name="Pan X."/>
            <person name="Warren A."/>
            <person name="Jiang C."/>
            <person name="Yuan D."/>
            <person name="Miao W."/>
        </authorList>
    </citation>
    <scope>NUCLEOTIDE SEQUENCE [LARGE SCALE GENOMIC DNA]</scope>
    <source>
        <strain evidence="3">36N120E</strain>
    </source>
</reference>
<feature type="compositionally biased region" description="Basic and acidic residues" evidence="2">
    <location>
        <begin position="9"/>
        <end position="21"/>
    </location>
</feature>
<dbReference type="EMBL" id="LDAU01000194">
    <property type="protein sequence ID" value="KRX00225.1"/>
    <property type="molecule type" value="Genomic_DNA"/>
</dbReference>
<dbReference type="InParanoid" id="A0A0V0QDD5"/>
<comment type="caution">
    <text evidence="3">The sequence shown here is derived from an EMBL/GenBank/DDBJ whole genome shotgun (WGS) entry which is preliminary data.</text>
</comment>
<gene>
    <name evidence="3" type="ORF">PPERSA_10724</name>
</gene>
<sequence>MGCSNSKGQKNEQKQAQKYKDQSNYSKNLEKETNYEISNRDVFDFSKLEELINYLQSNALNEKLIQIYKNQKNLNPQLQQQENQQQQQQHQSQQQQQQQQQQQLQQEITNQLKLDLIRQYTQLSLDKNQAKIKNREVDFLNMFYTQFLDKKEKLMNQIHIYQPFGSKLLEETINSSLHLPQFLQELQKNQQIFNEPLKDDYKSVMIQTLVLQTGVYQIILTFLNDQNLTDKDEIKNEIVWFNYVINFGNNNDKTLIKDVKKRMGELDKKFMDYTKQLQKQNNSKKAKESLTKIQSQNKLSQENHKEQQKESQIQQNQQGIQQIQQEGKPLQHDLSNLNQQQQQQQKQSYQKEKDQIQAQKLTTQFLVQYTENFEKILLPKIQEQEKLKTQQYQQQLQQNHLQQQLSDNKNQQENVPLQMQGKQINSPEISQNLQQLQNNIQTLQQHQQMGQQIESINQYQKNQYNNDNNNNQKQEGNLFDNEGDYDDGDDDKGYNSICFDEQTHLAREVTTYYTTKNMEFKSKQHQSFKTGL</sequence>
<feature type="region of interest" description="Disordered" evidence="2">
    <location>
        <begin position="462"/>
        <end position="489"/>
    </location>
</feature>
<proteinExistence type="predicted"/>
<name>A0A0V0QDD5_PSEPJ</name>
<protein>
    <submittedName>
        <fullName evidence="3">Uncharacterized protein</fullName>
    </submittedName>
</protein>
<feature type="compositionally biased region" description="Low complexity" evidence="2">
    <location>
        <begin position="310"/>
        <end position="328"/>
    </location>
</feature>
<evidence type="ECO:0000256" key="2">
    <source>
        <dbReference type="SAM" id="MobiDB-lite"/>
    </source>
</evidence>
<evidence type="ECO:0000256" key="1">
    <source>
        <dbReference type="SAM" id="Coils"/>
    </source>
</evidence>